<protein>
    <submittedName>
        <fullName evidence="2">Uncharacterized protein</fullName>
    </submittedName>
</protein>
<name>A0A1F5SD42_9BACT</name>
<comment type="caution">
    <text evidence="2">The sequence shown here is derived from an EMBL/GenBank/DDBJ whole genome shotgun (WGS) entry which is preliminary data.</text>
</comment>
<proteinExistence type="predicted"/>
<evidence type="ECO:0000313" key="3">
    <source>
        <dbReference type="Proteomes" id="UP000178783"/>
    </source>
</evidence>
<feature type="transmembrane region" description="Helical" evidence="1">
    <location>
        <begin position="44"/>
        <end position="64"/>
    </location>
</feature>
<evidence type="ECO:0000256" key="1">
    <source>
        <dbReference type="SAM" id="Phobius"/>
    </source>
</evidence>
<keyword evidence="1" id="KW-1133">Transmembrane helix</keyword>
<reference evidence="2 3" key="1">
    <citation type="journal article" date="2016" name="Nat. Commun.">
        <title>Thousands of microbial genomes shed light on interconnected biogeochemical processes in an aquifer system.</title>
        <authorList>
            <person name="Anantharaman K."/>
            <person name="Brown C.T."/>
            <person name="Hug L.A."/>
            <person name="Sharon I."/>
            <person name="Castelle C.J."/>
            <person name="Probst A.J."/>
            <person name="Thomas B.C."/>
            <person name="Singh A."/>
            <person name="Wilkins M.J."/>
            <person name="Karaoz U."/>
            <person name="Brodie E.L."/>
            <person name="Williams K.H."/>
            <person name="Hubbard S.S."/>
            <person name="Banfield J.F."/>
        </authorList>
    </citation>
    <scope>NUCLEOTIDE SEQUENCE [LARGE SCALE GENOMIC DNA]</scope>
</reference>
<organism evidence="2 3">
    <name type="scientific">Candidatus Falkowbacteria bacterium RIFCSPLOWO2_02_FULL_45_21</name>
    <dbReference type="NCBI Taxonomy" id="1797989"/>
    <lineage>
        <taxon>Bacteria</taxon>
        <taxon>Candidatus Falkowiibacteriota</taxon>
    </lineage>
</organism>
<feature type="transmembrane region" description="Helical" evidence="1">
    <location>
        <begin position="7"/>
        <end position="24"/>
    </location>
</feature>
<dbReference type="Proteomes" id="UP000178783">
    <property type="component" value="Unassembled WGS sequence"/>
</dbReference>
<accession>A0A1F5SD42</accession>
<sequence>MKTMEVIAGSVIILLTTLLVIPFLNCLDQLHNPPSNDAVVVDTVIFLLTMGGMILGMGLGLWLIRKPRENYF</sequence>
<keyword evidence="1" id="KW-0812">Transmembrane</keyword>
<evidence type="ECO:0000313" key="2">
    <source>
        <dbReference type="EMBL" id="OGF24597.1"/>
    </source>
</evidence>
<keyword evidence="1" id="KW-0472">Membrane</keyword>
<gene>
    <name evidence="2" type="ORF">A3H66_03335</name>
</gene>
<dbReference type="AlphaFoldDB" id="A0A1F5SD42"/>
<dbReference type="EMBL" id="MFFW01000007">
    <property type="protein sequence ID" value="OGF24597.1"/>
    <property type="molecule type" value="Genomic_DNA"/>
</dbReference>